<keyword evidence="8 17" id="KW-0808">Transferase</keyword>
<dbReference type="InterPro" id="IPR015424">
    <property type="entry name" value="PyrdxlP-dep_Trfase"/>
</dbReference>
<dbReference type="InterPro" id="IPR004632">
    <property type="entry name" value="4NH2But_aminotransferase_bac"/>
</dbReference>
<dbReference type="EMBL" id="JAOSHN010000003">
    <property type="protein sequence ID" value="MCU7378398.1"/>
    <property type="molecule type" value="Genomic_DNA"/>
</dbReference>
<evidence type="ECO:0000256" key="6">
    <source>
        <dbReference type="ARBA" id="ARBA00012912"/>
    </source>
</evidence>
<dbReference type="Gene3D" id="3.90.1150.10">
    <property type="entry name" value="Aspartate Aminotransferase, domain 1"/>
    <property type="match status" value="1"/>
</dbReference>
<proteinExistence type="inferred from homology"/>
<dbReference type="EC" id="2.6.1.22" evidence="5"/>
<dbReference type="GO" id="GO:0030170">
    <property type="term" value="F:pyridoxal phosphate binding"/>
    <property type="evidence" value="ECO:0007669"/>
    <property type="project" value="InterPro"/>
</dbReference>
<sequence length="452" mass="49690">MSLRTSLPKIVTDTVPGPKSTELLKVRKDNVTDAVAMLAPVFVDRAEGAMVQDVDGNVFLDFVAGIGVLNIGHSHPEVVEAVKAQCDKYFAPNLNVFNYEQYPRLAEKLNEIIPIEGEKQTILVNTGAEADENAIKLARRYTGRTEIICFAGAFHGRSYMTMAMTSKCHPYKTGFGPLPQGVNRFPFPYCYRCPYGLEKGSCDMHCAKMFEESFFLEYVAPDETAAIILEPVLGEGGFIVPPDEFVQELRRLCDKYGILLIADEIQAGYARTGKMFGCEHWSVRPDIVVSAKSVAGGIPVACVTARKDIMEAVSPGELGGTYSGNALATASALKVLEIMERDDYCAKARHIGDMTMKRFQEMKEKYEIIGDARGVGAMLVLEFVKDRATKEPAKTETKAIINECMQNGLVVLGAGVRDNCIRFLMPLVITDEQVNAGLDILEKAIAKIDAER</sequence>
<dbReference type="GO" id="GO:0042802">
    <property type="term" value="F:identical protein binding"/>
    <property type="evidence" value="ECO:0007669"/>
    <property type="project" value="TreeGrafter"/>
</dbReference>
<comment type="catalytic activity">
    <reaction evidence="14">
        <text>4-aminobutanoate + 2-oxoglutarate = succinate semialdehyde + L-glutamate</text>
        <dbReference type="Rhea" id="RHEA:23352"/>
        <dbReference type="ChEBI" id="CHEBI:16810"/>
        <dbReference type="ChEBI" id="CHEBI:29985"/>
        <dbReference type="ChEBI" id="CHEBI:57706"/>
        <dbReference type="ChEBI" id="CHEBI:59888"/>
        <dbReference type="EC" id="2.6.1.19"/>
    </reaction>
</comment>
<evidence type="ECO:0000256" key="12">
    <source>
        <dbReference type="ARBA" id="ARBA00030857"/>
    </source>
</evidence>
<protein>
    <recommendedName>
        <fullName evidence="12">(S)-3-amino-2-methylpropionate transaminase</fullName>
        <ecNumber evidence="6">2.6.1.19</ecNumber>
        <ecNumber evidence="5">2.6.1.22</ecNumber>
    </recommendedName>
    <alternativeName>
        <fullName evidence="13">GABA aminotransferase</fullName>
    </alternativeName>
    <alternativeName>
        <fullName evidence="11">Gamma-amino-N-butyrate transaminase</fullName>
    </alternativeName>
    <alternativeName>
        <fullName evidence="15">Glutamate:succinic semialdehyde transaminase</fullName>
    </alternativeName>
    <alternativeName>
        <fullName evidence="10">L-AIBAT</fullName>
    </alternativeName>
</protein>
<dbReference type="InterPro" id="IPR015421">
    <property type="entry name" value="PyrdxlP-dep_Trfase_major"/>
</dbReference>
<evidence type="ECO:0000256" key="2">
    <source>
        <dbReference type="ARBA" id="ARBA00001933"/>
    </source>
</evidence>
<comment type="similarity">
    <text evidence="4 16">Belongs to the class-III pyridoxal-phosphate-dependent aminotransferase family.</text>
</comment>
<evidence type="ECO:0000256" key="11">
    <source>
        <dbReference type="ARBA" id="ARBA00030204"/>
    </source>
</evidence>
<evidence type="ECO:0000256" key="10">
    <source>
        <dbReference type="ARBA" id="ARBA00029760"/>
    </source>
</evidence>
<dbReference type="FunFam" id="3.40.640.10:FF:000013">
    <property type="entry name" value="4-aminobutyrate aminotransferase"/>
    <property type="match status" value="1"/>
</dbReference>
<dbReference type="InterPro" id="IPR049704">
    <property type="entry name" value="Aminotrans_3_PPA_site"/>
</dbReference>
<dbReference type="InterPro" id="IPR005814">
    <property type="entry name" value="Aminotrans_3"/>
</dbReference>
<evidence type="ECO:0000256" key="14">
    <source>
        <dbReference type="ARBA" id="ARBA00048021"/>
    </source>
</evidence>
<keyword evidence="18" id="KW-1185">Reference proteome</keyword>
<dbReference type="Pfam" id="PF00202">
    <property type="entry name" value="Aminotran_3"/>
    <property type="match status" value="1"/>
</dbReference>
<evidence type="ECO:0000256" key="8">
    <source>
        <dbReference type="ARBA" id="ARBA00022679"/>
    </source>
</evidence>
<accession>A0A9J6QVU4</accession>
<keyword evidence="9 16" id="KW-0663">Pyridoxal phosphate</keyword>
<keyword evidence="7 17" id="KW-0032">Aminotransferase</keyword>
<evidence type="ECO:0000256" key="4">
    <source>
        <dbReference type="ARBA" id="ARBA00008954"/>
    </source>
</evidence>
<dbReference type="GO" id="GO:0047298">
    <property type="term" value="F:(S)-3-amino-2-methylpropionate transaminase activity"/>
    <property type="evidence" value="ECO:0007669"/>
    <property type="project" value="UniProtKB-EC"/>
</dbReference>
<evidence type="ECO:0000313" key="18">
    <source>
        <dbReference type="Proteomes" id="UP001065549"/>
    </source>
</evidence>
<evidence type="ECO:0000256" key="7">
    <source>
        <dbReference type="ARBA" id="ARBA00022576"/>
    </source>
</evidence>
<reference evidence="17" key="1">
    <citation type="submission" date="2022-09" db="EMBL/GenBank/DDBJ databases">
        <title>Culturomic study of gut microbiota in children with autism spectrum disorder.</title>
        <authorList>
            <person name="Efimov B.A."/>
            <person name="Chaplin A.V."/>
            <person name="Sokolova S.R."/>
            <person name="Pikina A.P."/>
            <person name="Korzhanova M."/>
            <person name="Belova V."/>
            <person name="Korostin D."/>
        </authorList>
    </citation>
    <scope>NUCLEOTIDE SEQUENCE</scope>
    <source>
        <strain evidence="17">ASD5510</strain>
    </source>
</reference>
<dbReference type="InterPro" id="IPR050103">
    <property type="entry name" value="Class-III_PLP-dep_AT"/>
</dbReference>
<evidence type="ECO:0000256" key="5">
    <source>
        <dbReference type="ARBA" id="ARBA00012876"/>
    </source>
</evidence>
<organism evidence="17 18">
    <name type="scientific">Hominibacterium faecale</name>
    <dbReference type="NCBI Taxonomy" id="2839743"/>
    <lineage>
        <taxon>Bacteria</taxon>
        <taxon>Bacillati</taxon>
        <taxon>Bacillota</taxon>
        <taxon>Clostridia</taxon>
        <taxon>Peptostreptococcales</taxon>
        <taxon>Anaerovoracaceae</taxon>
        <taxon>Hominibacterium</taxon>
    </lineage>
</organism>
<evidence type="ECO:0000256" key="3">
    <source>
        <dbReference type="ARBA" id="ARBA00005176"/>
    </source>
</evidence>
<comment type="cofactor">
    <cofactor evidence="2">
        <name>pyridoxal 5'-phosphate</name>
        <dbReference type="ChEBI" id="CHEBI:597326"/>
    </cofactor>
</comment>
<comment type="catalytic activity">
    <reaction evidence="1">
        <text>(S)-3-amino-2-methylpropanoate + 2-oxoglutarate = 2-methyl-3-oxopropanoate + L-glutamate</text>
        <dbReference type="Rhea" id="RHEA:13993"/>
        <dbReference type="ChEBI" id="CHEBI:16810"/>
        <dbReference type="ChEBI" id="CHEBI:29985"/>
        <dbReference type="ChEBI" id="CHEBI:57700"/>
        <dbReference type="ChEBI" id="CHEBI:58655"/>
        <dbReference type="EC" id="2.6.1.22"/>
    </reaction>
</comment>
<dbReference type="SUPFAM" id="SSF53383">
    <property type="entry name" value="PLP-dependent transferases"/>
    <property type="match status" value="1"/>
</dbReference>
<evidence type="ECO:0000256" key="1">
    <source>
        <dbReference type="ARBA" id="ARBA00001750"/>
    </source>
</evidence>
<evidence type="ECO:0000313" key="17">
    <source>
        <dbReference type="EMBL" id="MCU7378398.1"/>
    </source>
</evidence>
<dbReference type="PIRSF" id="PIRSF000521">
    <property type="entry name" value="Transaminase_4ab_Lys_Orn"/>
    <property type="match status" value="1"/>
</dbReference>
<dbReference type="Proteomes" id="UP001065549">
    <property type="component" value="Unassembled WGS sequence"/>
</dbReference>
<dbReference type="Gene3D" id="3.40.640.10">
    <property type="entry name" value="Type I PLP-dependent aspartate aminotransferase-like (Major domain)"/>
    <property type="match status" value="1"/>
</dbReference>
<dbReference type="NCBIfam" id="TIGR00700">
    <property type="entry name" value="GABAtrnsam"/>
    <property type="match status" value="1"/>
</dbReference>
<evidence type="ECO:0000256" key="9">
    <source>
        <dbReference type="ARBA" id="ARBA00022898"/>
    </source>
</evidence>
<dbReference type="InterPro" id="IPR015422">
    <property type="entry name" value="PyrdxlP-dep_Trfase_small"/>
</dbReference>
<evidence type="ECO:0000256" key="16">
    <source>
        <dbReference type="RuleBase" id="RU003560"/>
    </source>
</evidence>
<dbReference type="EC" id="2.6.1.19" evidence="6"/>
<name>A0A9J6QVU4_9FIRM</name>
<dbReference type="AlphaFoldDB" id="A0A9J6QVU4"/>
<dbReference type="GO" id="GO:0009448">
    <property type="term" value="P:gamma-aminobutyric acid metabolic process"/>
    <property type="evidence" value="ECO:0007669"/>
    <property type="project" value="InterPro"/>
</dbReference>
<gene>
    <name evidence="17" type="primary">gabT</name>
    <name evidence="17" type="ORF">OBO34_08510</name>
</gene>
<dbReference type="PROSITE" id="PS00600">
    <property type="entry name" value="AA_TRANSFER_CLASS_3"/>
    <property type="match status" value="1"/>
</dbReference>
<comment type="caution">
    <text evidence="17">The sequence shown here is derived from an EMBL/GenBank/DDBJ whole genome shotgun (WGS) entry which is preliminary data.</text>
</comment>
<dbReference type="RefSeq" id="WP_148398659.1">
    <property type="nucleotide sequence ID" value="NZ_JAOSHN010000003.1"/>
</dbReference>
<evidence type="ECO:0000256" key="15">
    <source>
        <dbReference type="ARBA" id="ARBA00050054"/>
    </source>
</evidence>
<evidence type="ECO:0000256" key="13">
    <source>
        <dbReference type="ARBA" id="ARBA00031787"/>
    </source>
</evidence>
<dbReference type="CDD" id="cd00610">
    <property type="entry name" value="OAT_like"/>
    <property type="match status" value="1"/>
</dbReference>
<dbReference type="GO" id="GO:0034386">
    <property type="term" value="F:4-aminobutyrate:2-oxoglutarate transaminase activity"/>
    <property type="evidence" value="ECO:0007669"/>
    <property type="project" value="UniProtKB-EC"/>
</dbReference>
<dbReference type="PANTHER" id="PTHR11986">
    <property type="entry name" value="AMINOTRANSFERASE CLASS III"/>
    <property type="match status" value="1"/>
</dbReference>
<comment type="pathway">
    <text evidence="3">Amino-acid degradation; 4-aminobutanoate degradation.</text>
</comment>